<organism evidence="1 2">
    <name type="scientific">Oribacterium asaccharolyticum ACB7</name>
    <dbReference type="NCBI Taxonomy" id="796944"/>
    <lineage>
        <taxon>Bacteria</taxon>
        <taxon>Bacillati</taxon>
        <taxon>Bacillota</taxon>
        <taxon>Clostridia</taxon>
        <taxon>Lachnospirales</taxon>
        <taxon>Lachnospiraceae</taxon>
        <taxon>Oribacterium</taxon>
    </lineage>
</organism>
<dbReference type="PATRIC" id="fig|796944.3.peg.531"/>
<protein>
    <submittedName>
        <fullName evidence="1">Uncharacterized protein</fullName>
    </submittedName>
</protein>
<gene>
    <name evidence="1" type="ORF">HMPREF9624_02009</name>
</gene>
<dbReference type="HOGENOM" id="CLU_1184082_0_0_9"/>
<evidence type="ECO:0000313" key="1">
    <source>
        <dbReference type="EMBL" id="EHL13530.1"/>
    </source>
</evidence>
<comment type="caution">
    <text evidence="1">The sequence shown here is derived from an EMBL/GenBank/DDBJ whole genome shotgun (WGS) entry which is preliminary data.</text>
</comment>
<reference evidence="1 2" key="1">
    <citation type="submission" date="2011-08" db="EMBL/GenBank/DDBJ databases">
        <title>The Genome Sequence of Oribacterium sp. ACB7.</title>
        <authorList>
            <consortium name="The Broad Institute Genome Sequencing Platform"/>
            <person name="Earl A."/>
            <person name="Ward D."/>
            <person name="Feldgarden M."/>
            <person name="Gevers D."/>
            <person name="Sizova M."/>
            <person name="Hazen A."/>
            <person name="Epstein S."/>
            <person name="Young S.K."/>
            <person name="Zeng Q."/>
            <person name="Gargeya S."/>
            <person name="Fitzgerald M."/>
            <person name="Haas B."/>
            <person name="Abouelleil A."/>
            <person name="Alvarado L."/>
            <person name="Arachchi H.M."/>
            <person name="Berlin A."/>
            <person name="Brown A."/>
            <person name="Chapman S.B."/>
            <person name="Chen Z."/>
            <person name="Dunbar C."/>
            <person name="Freedman E."/>
            <person name="Gearin G."/>
            <person name="Gellesch M."/>
            <person name="Goldberg J."/>
            <person name="Griggs A."/>
            <person name="Gujja S."/>
            <person name="Heiman D."/>
            <person name="Howarth C."/>
            <person name="Larson L."/>
            <person name="Lui A."/>
            <person name="MacDonald P.J.P."/>
            <person name="Montmayeur A."/>
            <person name="Murphy C."/>
            <person name="Neiman D."/>
            <person name="Pearson M."/>
            <person name="Priest M."/>
            <person name="Roberts A."/>
            <person name="Saif S."/>
            <person name="Shea T."/>
            <person name="Shenoy N."/>
            <person name="Sisk P."/>
            <person name="Stolte C."/>
            <person name="Sykes S."/>
            <person name="Wortman J."/>
            <person name="Nusbaum C."/>
            <person name="Birren B."/>
        </authorList>
    </citation>
    <scope>NUCLEOTIDE SEQUENCE [LARGE SCALE GENOMIC DNA]</scope>
    <source>
        <strain evidence="1 2">ACB7</strain>
    </source>
</reference>
<dbReference type="AlphaFoldDB" id="G9WSE3"/>
<proteinExistence type="predicted"/>
<evidence type="ECO:0000313" key="2">
    <source>
        <dbReference type="Proteomes" id="UP000003527"/>
    </source>
</evidence>
<name>G9WSE3_9FIRM</name>
<accession>G9WSE3</accession>
<keyword evidence="2" id="KW-1185">Reference proteome</keyword>
<dbReference type="Proteomes" id="UP000003527">
    <property type="component" value="Unassembled WGS sequence"/>
</dbReference>
<dbReference type="EMBL" id="AFZD01000006">
    <property type="protein sequence ID" value="EHL13530.1"/>
    <property type="molecule type" value="Genomic_DNA"/>
</dbReference>
<sequence length="234" mass="27397">MLDSLLSLVNQMGYDVYIYNSTKTALPAYHIIIPGLSELLPVTDSTIIQNAIEFEKSCIIIEEKATCLTVKDVDSILKVLIEKHISPETPLSFFLRNIRLSGDEHPYTMVSVSLFICMLYLFKKDIIQAEKWMHTYCQALDKEDENSCYYFCYELMLHLKNQNSDDATIYNYLRNFFDENLVQMVFEDFRGNPFEALPTMHCQEPCDENCELYSYCITRTEKEIYRNIRSKVLT</sequence>